<protein>
    <submittedName>
        <fullName evidence="3">Membrane protein</fullName>
    </submittedName>
</protein>
<dbReference type="InterPro" id="IPR005182">
    <property type="entry name" value="YdbS-like_PH"/>
</dbReference>
<reference evidence="3 4" key="1">
    <citation type="submission" date="2023-07" db="EMBL/GenBank/DDBJ databases">
        <title>Genomic Encyclopedia of Type Strains, Phase IV (KMG-IV): sequencing the most valuable type-strain genomes for metagenomic binning, comparative biology and taxonomic classification.</title>
        <authorList>
            <person name="Goeker M."/>
        </authorList>
    </citation>
    <scope>NUCLEOTIDE SEQUENCE [LARGE SCALE GENOMIC DNA]</scope>
    <source>
        <strain evidence="3 4">DSM 29005</strain>
    </source>
</reference>
<sequence length="499" mass="57970">MKAKTYHPMVILLELSKLARNAVFFGFLLFVIQREATSLWVKYGRIAFFVVLIISICSIFLRWLTSKYEINDHSFHLYKGIFTKSKQTVPFSKIHNVSRHTTFFHKMFRLTSIRFETSTTEEDTDVIFKVITYDEADVLEKIASTQSIEDTEVTDNDDSEGILNRSEQRKVHFSPTKKELMRAAFTSFSFIFFIPVIASIYTKVDDMFHIEREAEGLVSTILDSWLLMLIVFVIFIACSIIFGIIRTYLKYGKYEISSDQERIYIKRGVLEEATFSILKEKVQAIEVKQTLLKRILGLAEVKLTSVGSFSIGEEKLNSNSLYPFLPVKRAYSLITELLPTYTVAEQMKHLPKKSLWVKLFKPSWIWLLATAALFYFKPILLDIKFTWAFSSALLLLFIVTIRILDYYHTAYILNDEFVQFKSGSLTTTLFISKRSKIIEVEVIRNPIQKYLGLATIGTANRANPIHYTNINDVPIEVGKTFYQWYLNRRVEVEIDKNHT</sequence>
<dbReference type="Pfam" id="PF03703">
    <property type="entry name" value="bPH_2"/>
    <property type="match status" value="3"/>
</dbReference>
<feature type="transmembrane region" description="Helical" evidence="1">
    <location>
        <begin position="355"/>
        <end position="375"/>
    </location>
</feature>
<proteinExistence type="predicted"/>
<evidence type="ECO:0000256" key="1">
    <source>
        <dbReference type="SAM" id="Phobius"/>
    </source>
</evidence>
<feature type="transmembrane region" description="Helical" evidence="1">
    <location>
        <begin position="183"/>
        <end position="204"/>
    </location>
</feature>
<dbReference type="PIRSF" id="PIRSF026631">
    <property type="entry name" value="UCP026631"/>
    <property type="match status" value="1"/>
</dbReference>
<feature type="domain" description="YdbS-like PH" evidence="2">
    <location>
        <begin position="254"/>
        <end position="333"/>
    </location>
</feature>
<keyword evidence="1" id="KW-0812">Transmembrane</keyword>
<gene>
    <name evidence="3" type="ORF">J2S19_000215</name>
</gene>
<organism evidence="3 4">
    <name type="scientific">Metabacillus malikii</name>
    <dbReference type="NCBI Taxonomy" id="1504265"/>
    <lineage>
        <taxon>Bacteria</taxon>
        <taxon>Bacillati</taxon>
        <taxon>Bacillota</taxon>
        <taxon>Bacilli</taxon>
        <taxon>Bacillales</taxon>
        <taxon>Bacillaceae</taxon>
        <taxon>Metabacillus</taxon>
    </lineage>
</organism>
<keyword evidence="1" id="KW-0472">Membrane</keyword>
<evidence type="ECO:0000313" key="3">
    <source>
        <dbReference type="EMBL" id="MDQ0228965.1"/>
    </source>
</evidence>
<dbReference type="Proteomes" id="UP001234495">
    <property type="component" value="Unassembled WGS sequence"/>
</dbReference>
<keyword evidence="4" id="KW-1185">Reference proteome</keyword>
<evidence type="ECO:0000313" key="4">
    <source>
        <dbReference type="Proteomes" id="UP001234495"/>
    </source>
</evidence>
<accession>A0ABT9ZCH5</accession>
<dbReference type="RefSeq" id="WP_307335869.1">
    <property type="nucleotide sequence ID" value="NZ_JAUSUD010000001.1"/>
</dbReference>
<dbReference type="PANTHER" id="PTHR34473">
    <property type="entry name" value="UPF0699 TRANSMEMBRANE PROTEIN YDBS"/>
    <property type="match status" value="1"/>
</dbReference>
<feature type="transmembrane region" description="Helical" evidence="1">
    <location>
        <begin position="387"/>
        <end position="404"/>
    </location>
</feature>
<name>A0ABT9ZCH5_9BACI</name>
<dbReference type="InterPro" id="IPR014529">
    <property type="entry name" value="UCP026631"/>
</dbReference>
<feature type="transmembrane region" description="Helical" evidence="1">
    <location>
        <begin position="46"/>
        <end position="64"/>
    </location>
</feature>
<feature type="domain" description="YdbS-like PH" evidence="2">
    <location>
        <begin position="406"/>
        <end position="484"/>
    </location>
</feature>
<comment type="caution">
    <text evidence="3">The sequence shown here is derived from an EMBL/GenBank/DDBJ whole genome shotgun (WGS) entry which is preliminary data.</text>
</comment>
<dbReference type="PANTHER" id="PTHR34473:SF2">
    <property type="entry name" value="UPF0699 TRANSMEMBRANE PROTEIN YDBT"/>
    <property type="match status" value="1"/>
</dbReference>
<keyword evidence="1" id="KW-1133">Transmembrane helix</keyword>
<dbReference type="EMBL" id="JAUSUD010000001">
    <property type="protein sequence ID" value="MDQ0228965.1"/>
    <property type="molecule type" value="Genomic_DNA"/>
</dbReference>
<feature type="domain" description="YdbS-like PH" evidence="2">
    <location>
        <begin position="63"/>
        <end position="140"/>
    </location>
</feature>
<feature type="transmembrane region" description="Helical" evidence="1">
    <location>
        <begin position="224"/>
        <end position="245"/>
    </location>
</feature>
<evidence type="ECO:0000259" key="2">
    <source>
        <dbReference type="Pfam" id="PF03703"/>
    </source>
</evidence>